<accession>A0A9J6GK05</accession>
<evidence type="ECO:0000313" key="1">
    <source>
        <dbReference type="EMBL" id="KAH9375514.1"/>
    </source>
</evidence>
<gene>
    <name evidence="1" type="ORF">HPB48_015876</name>
</gene>
<comment type="caution">
    <text evidence="1">The sequence shown here is derived from an EMBL/GenBank/DDBJ whole genome shotgun (WGS) entry which is preliminary data.</text>
</comment>
<dbReference type="AlphaFoldDB" id="A0A9J6GK05"/>
<organism evidence="1 2">
    <name type="scientific">Haemaphysalis longicornis</name>
    <name type="common">Bush tick</name>
    <dbReference type="NCBI Taxonomy" id="44386"/>
    <lineage>
        <taxon>Eukaryota</taxon>
        <taxon>Metazoa</taxon>
        <taxon>Ecdysozoa</taxon>
        <taxon>Arthropoda</taxon>
        <taxon>Chelicerata</taxon>
        <taxon>Arachnida</taxon>
        <taxon>Acari</taxon>
        <taxon>Parasitiformes</taxon>
        <taxon>Ixodida</taxon>
        <taxon>Ixodoidea</taxon>
        <taxon>Ixodidae</taxon>
        <taxon>Haemaphysalinae</taxon>
        <taxon>Haemaphysalis</taxon>
    </lineage>
</organism>
<dbReference type="Proteomes" id="UP000821853">
    <property type="component" value="Chromosome 5"/>
</dbReference>
<keyword evidence="2" id="KW-1185">Reference proteome</keyword>
<sequence>MAGAGEARSHVGAGLYASETGVKIKHATHCTSKMNRWLPAYVEKVQFKRLKDINFTSSMGKKRKLEDIINNSSSAVNE</sequence>
<dbReference type="EMBL" id="JABSTR010000007">
    <property type="protein sequence ID" value="KAH9375514.1"/>
    <property type="molecule type" value="Genomic_DNA"/>
</dbReference>
<proteinExistence type="predicted"/>
<dbReference type="OrthoDB" id="6757988at2759"/>
<protein>
    <submittedName>
        <fullName evidence="1">Uncharacterized protein</fullName>
    </submittedName>
</protein>
<dbReference type="VEuPathDB" id="VectorBase:HLOH_056827"/>
<reference evidence="1 2" key="1">
    <citation type="journal article" date="2020" name="Cell">
        <title>Large-Scale Comparative Analyses of Tick Genomes Elucidate Their Genetic Diversity and Vector Capacities.</title>
        <authorList>
            <consortium name="Tick Genome and Microbiome Consortium (TIGMIC)"/>
            <person name="Jia N."/>
            <person name="Wang J."/>
            <person name="Shi W."/>
            <person name="Du L."/>
            <person name="Sun Y."/>
            <person name="Zhan W."/>
            <person name="Jiang J.F."/>
            <person name="Wang Q."/>
            <person name="Zhang B."/>
            <person name="Ji P."/>
            <person name="Bell-Sakyi L."/>
            <person name="Cui X.M."/>
            <person name="Yuan T.T."/>
            <person name="Jiang B.G."/>
            <person name="Yang W.F."/>
            <person name="Lam T.T."/>
            <person name="Chang Q.C."/>
            <person name="Ding S.J."/>
            <person name="Wang X.J."/>
            <person name="Zhu J.G."/>
            <person name="Ruan X.D."/>
            <person name="Zhao L."/>
            <person name="Wei J.T."/>
            <person name="Ye R.Z."/>
            <person name="Que T.C."/>
            <person name="Du C.H."/>
            <person name="Zhou Y.H."/>
            <person name="Cheng J.X."/>
            <person name="Dai P.F."/>
            <person name="Guo W.B."/>
            <person name="Han X.H."/>
            <person name="Huang E.J."/>
            <person name="Li L.F."/>
            <person name="Wei W."/>
            <person name="Gao Y.C."/>
            <person name="Liu J.Z."/>
            <person name="Shao H.Z."/>
            <person name="Wang X."/>
            <person name="Wang C.C."/>
            <person name="Yang T.C."/>
            <person name="Huo Q.B."/>
            <person name="Li W."/>
            <person name="Chen H.Y."/>
            <person name="Chen S.E."/>
            <person name="Zhou L.G."/>
            <person name="Ni X.B."/>
            <person name="Tian J.H."/>
            <person name="Sheng Y."/>
            <person name="Liu T."/>
            <person name="Pan Y.S."/>
            <person name="Xia L.Y."/>
            <person name="Li J."/>
            <person name="Zhao F."/>
            <person name="Cao W.C."/>
        </authorList>
    </citation>
    <scope>NUCLEOTIDE SEQUENCE [LARGE SCALE GENOMIC DNA]</scope>
    <source>
        <strain evidence="1">HaeL-2018</strain>
    </source>
</reference>
<dbReference type="PANTHER" id="PTHR47526">
    <property type="entry name" value="ATP-DEPENDENT DNA HELICASE"/>
    <property type="match status" value="1"/>
</dbReference>
<name>A0A9J6GK05_HAELO</name>
<evidence type="ECO:0000313" key="2">
    <source>
        <dbReference type="Proteomes" id="UP000821853"/>
    </source>
</evidence>